<name>A6KYP9_PHOV8</name>
<dbReference type="Proteomes" id="UP000002861">
    <property type="component" value="Chromosome"/>
</dbReference>
<dbReference type="InterPro" id="IPR006605">
    <property type="entry name" value="G2_nidogen/fibulin_G2F"/>
</dbReference>
<evidence type="ECO:0000313" key="8">
    <source>
        <dbReference type="Proteomes" id="UP000002861"/>
    </source>
</evidence>
<evidence type="ECO:0000256" key="4">
    <source>
        <dbReference type="ARBA" id="ARBA00023136"/>
    </source>
</evidence>
<evidence type="ECO:0000259" key="6">
    <source>
        <dbReference type="PROSITE" id="PS50993"/>
    </source>
</evidence>
<sequence>MYGASIGWGKRLRWPDDYFTLSAELSYQRFILKDWSYLYIKLNNGEYMSTGNCNNLSLNLTLARNSTDNPIFPRRGSEFSASVQLTPPYSLFSNKDYSVYGKDDYDEAASMFNWIEYHKWKFKSKTYTALTGGQKCPVIMTRAEFGLLGHYNKYKKSPFETFYMGGDGMTGYSTSYASETIALRGYENGSLTPYGSEGYAYVRLGAELRYPLMLENSTSIYALGFIEGGNAWTDVSKFNPFQLKRSAGVGVRIFLPMIGMMGIDWAYGFDKINGSSQYSGSQFHFILGQEF</sequence>
<dbReference type="EMBL" id="CP000139">
    <property type="protein sequence ID" value="ABR38563.1"/>
    <property type="molecule type" value="Genomic_DNA"/>
</dbReference>
<feature type="domain" description="Nidogen G2 beta-barrel" evidence="6">
    <location>
        <begin position="192"/>
        <end position="291"/>
    </location>
</feature>
<proteinExistence type="predicted"/>
<evidence type="ECO:0000256" key="3">
    <source>
        <dbReference type="ARBA" id="ARBA00022729"/>
    </source>
</evidence>
<gene>
    <name evidence="7" type="ordered locus">BVU_0868</name>
</gene>
<dbReference type="KEGG" id="bvu:BVU_0868"/>
<evidence type="ECO:0000256" key="5">
    <source>
        <dbReference type="ARBA" id="ARBA00023237"/>
    </source>
</evidence>
<dbReference type="eggNOG" id="COG4775">
    <property type="taxonomic scope" value="Bacteria"/>
</dbReference>
<dbReference type="PROSITE" id="PS50993">
    <property type="entry name" value="NIDOGEN_G2"/>
    <property type="match status" value="1"/>
</dbReference>
<keyword evidence="5" id="KW-0998">Cell outer membrane</keyword>
<keyword evidence="4" id="KW-0472">Membrane</keyword>
<accession>A6KYP9</accession>
<dbReference type="PANTHER" id="PTHR12815">
    <property type="entry name" value="SORTING AND ASSEMBLY MACHINERY SAMM50 PROTEIN FAMILY MEMBER"/>
    <property type="match status" value="1"/>
</dbReference>
<keyword evidence="3" id="KW-0732">Signal</keyword>
<organism evidence="7 8">
    <name type="scientific">Phocaeicola vulgatus (strain ATCC 8482 / DSM 1447 / JCM 5826 / CCUG 4940 / NBRC 14291 / NCTC 11154)</name>
    <name type="common">Bacteroides vulgatus</name>
    <dbReference type="NCBI Taxonomy" id="435590"/>
    <lineage>
        <taxon>Bacteria</taxon>
        <taxon>Pseudomonadati</taxon>
        <taxon>Bacteroidota</taxon>
        <taxon>Bacteroidia</taxon>
        <taxon>Bacteroidales</taxon>
        <taxon>Bacteroidaceae</taxon>
        <taxon>Phocaeicola</taxon>
    </lineage>
</organism>
<dbReference type="GO" id="GO:0019867">
    <property type="term" value="C:outer membrane"/>
    <property type="evidence" value="ECO:0007669"/>
    <property type="project" value="InterPro"/>
</dbReference>
<protein>
    <submittedName>
        <fullName evidence="7">Putative outer membrane protein</fullName>
    </submittedName>
</protein>
<reference evidence="7 8" key="1">
    <citation type="journal article" date="2007" name="PLoS Biol.">
        <title>Evolution of symbiotic bacteria in the distal human intestine.</title>
        <authorList>
            <person name="Xu J."/>
            <person name="Mahowald M.A."/>
            <person name="Ley R.E."/>
            <person name="Lozupone C.A."/>
            <person name="Hamady M."/>
            <person name="Martens E.C."/>
            <person name="Henrissat B."/>
            <person name="Coutinho P.M."/>
            <person name="Minx P."/>
            <person name="Latreille P."/>
            <person name="Cordum H."/>
            <person name="Van Brunt A."/>
            <person name="Kim K."/>
            <person name="Fulton R.S."/>
            <person name="Fulton L.A."/>
            <person name="Clifton S.W."/>
            <person name="Wilson R.K."/>
            <person name="Knight R.D."/>
            <person name="Gordon J.I."/>
        </authorList>
    </citation>
    <scope>NUCLEOTIDE SEQUENCE [LARGE SCALE GENOMIC DNA]</scope>
    <source>
        <strain evidence="8">ATCC 8482 / DSM 1447 / JCM 5826 / CCUG 4940 / NBRC 14291 / NCTC 11154</strain>
    </source>
</reference>
<dbReference type="STRING" id="435590.BVU_0868"/>
<dbReference type="PANTHER" id="PTHR12815:SF47">
    <property type="entry name" value="TRANSLOCATION AND ASSEMBLY MODULE SUBUNIT TAMA"/>
    <property type="match status" value="1"/>
</dbReference>
<dbReference type="Gene3D" id="2.40.160.50">
    <property type="entry name" value="membrane protein fhac: a member of the omp85/tpsb transporter family"/>
    <property type="match status" value="1"/>
</dbReference>
<evidence type="ECO:0000256" key="2">
    <source>
        <dbReference type="ARBA" id="ARBA00022692"/>
    </source>
</evidence>
<keyword evidence="2" id="KW-0812">Transmembrane</keyword>
<dbReference type="PaxDb" id="435590-BVU_0868"/>
<evidence type="ECO:0000313" key="7">
    <source>
        <dbReference type="EMBL" id="ABR38563.1"/>
    </source>
</evidence>
<dbReference type="HOGENOM" id="CLU_935386_0_0_10"/>
<evidence type="ECO:0000256" key="1">
    <source>
        <dbReference type="ARBA" id="ARBA00004370"/>
    </source>
</evidence>
<dbReference type="Pfam" id="PF01103">
    <property type="entry name" value="Omp85"/>
    <property type="match status" value="1"/>
</dbReference>
<comment type="subcellular location">
    <subcellularLocation>
        <location evidence="1">Membrane</location>
    </subcellularLocation>
</comment>
<dbReference type="InterPro" id="IPR000184">
    <property type="entry name" value="Bac_surfAg_D15"/>
</dbReference>
<dbReference type="AlphaFoldDB" id="A6KYP9"/>
<dbReference type="SMR" id="A6KYP9"/>
<dbReference type="InterPro" id="IPR039910">
    <property type="entry name" value="D15-like"/>
</dbReference>